<dbReference type="InterPro" id="IPR016181">
    <property type="entry name" value="Acyl_CoA_acyltransferase"/>
</dbReference>
<evidence type="ECO:0000313" key="2">
    <source>
        <dbReference type="Proteomes" id="UP001549110"/>
    </source>
</evidence>
<dbReference type="SUPFAM" id="SSF55729">
    <property type="entry name" value="Acyl-CoA N-acyltransferases (Nat)"/>
    <property type="match status" value="1"/>
</dbReference>
<dbReference type="Proteomes" id="UP001549110">
    <property type="component" value="Unassembled WGS sequence"/>
</dbReference>
<gene>
    <name evidence="1" type="ORF">ABID41_003794</name>
</gene>
<sequence>MFDQVTAQLSEGFWLRTQAENHRARRFYERRGMMLDHIEGETGVERAVYVMRRST</sequence>
<dbReference type="EMBL" id="JBEPLU010000004">
    <property type="protein sequence ID" value="MET3528652.1"/>
    <property type="molecule type" value="Genomic_DNA"/>
</dbReference>
<reference evidence="1 2" key="1">
    <citation type="submission" date="2024-06" db="EMBL/GenBank/DDBJ databases">
        <title>Genomic Encyclopedia of Type Strains, Phase IV (KMG-IV): sequencing the most valuable type-strain genomes for metagenomic binning, comparative biology and taxonomic classification.</title>
        <authorList>
            <person name="Goeker M."/>
        </authorList>
    </citation>
    <scope>NUCLEOTIDE SEQUENCE [LARGE SCALE GENOMIC DNA]</scope>
    <source>
        <strain evidence="1 2">DSM 17809</strain>
    </source>
</reference>
<name>A0ABV2ENN8_9CAUL</name>
<evidence type="ECO:0000313" key="1">
    <source>
        <dbReference type="EMBL" id="MET3528652.1"/>
    </source>
</evidence>
<organism evidence="1 2">
    <name type="scientific">Phenylobacterium koreense</name>
    <dbReference type="NCBI Taxonomy" id="266125"/>
    <lineage>
        <taxon>Bacteria</taxon>
        <taxon>Pseudomonadati</taxon>
        <taxon>Pseudomonadota</taxon>
        <taxon>Alphaproteobacteria</taxon>
        <taxon>Caulobacterales</taxon>
        <taxon>Caulobacteraceae</taxon>
        <taxon>Phenylobacterium</taxon>
    </lineage>
</organism>
<dbReference type="Gene3D" id="3.40.630.30">
    <property type="match status" value="1"/>
</dbReference>
<protein>
    <recommendedName>
        <fullName evidence="3">N-acetyltransferase domain-containing protein</fullName>
    </recommendedName>
</protein>
<evidence type="ECO:0008006" key="3">
    <source>
        <dbReference type="Google" id="ProtNLM"/>
    </source>
</evidence>
<keyword evidence="2" id="KW-1185">Reference proteome</keyword>
<accession>A0ABV2ENN8</accession>
<comment type="caution">
    <text evidence="1">The sequence shown here is derived from an EMBL/GenBank/DDBJ whole genome shotgun (WGS) entry which is preliminary data.</text>
</comment>
<proteinExistence type="predicted"/>